<protein>
    <submittedName>
        <fullName evidence="1">Uncharacterized protein</fullName>
    </submittedName>
</protein>
<evidence type="ECO:0000313" key="1">
    <source>
        <dbReference type="EMBL" id="GBH22098.1"/>
    </source>
</evidence>
<organism evidence="1">
    <name type="scientific">viral metagenome</name>
    <dbReference type="NCBI Taxonomy" id="1070528"/>
    <lineage>
        <taxon>unclassified sequences</taxon>
        <taxon>metagenomes</taxon>
        <taxon>organismal metagenomes</taxon>
    </lineage>
</organism>
<dbReference type="AlphaFoldDB" id="A0A2V0RHT7"/>
<sequence>MSNVYAHSDKFYDPKDLAEGSFGTSVDKYLGRSPFDGPSGYVFRKIQYTASADASKTNLAGIYKTGVLHRGHIYHDAENGTENIINEDQAGGGGITGESKLQPGDIVLGAILQIIDGRGADNRTGIITGGLVANDSSSPDTYGPEISNQNGTFVIGSAISGAKSMSAGEKMMSVCTPNLDIYNSPRISTLSGDLGPQDVAAPLLAINVSGCTGSFSSQIRFVLHVYALCGARQKAVSAYKEPDMEFSLSCLTKKVAPHPVSIV</sequence>
<accession>A0A2V0RHT7</accession>
<name>A0A2V0RHT7_9ZZZZ</name>
<dbReference type="EMBL" id="BDQA01000629">
    <property type="protein sequence ID" value="GBH22098.1"/>
    <property type="molecule type" value="Genomic_RNA"/>
</dbReference>
<comment type="caution">
    <text evidence="1">The sequence shown here is derived from an EMBL/GenBank/DDBJ whole genome shotgun (WGS) entry which is preliminary data.</text>
</comment>
<reference evidence="1" key="1">
    <citation type="submission" date="2017-04" db="EMBL/GenBank/DDBJ databases">
        <title>Unveiling RNA virosphere associated with marine microorganisms.</title>
        <authorList>
            <person name="Urayama S."/>
            <person name="Takaki Y."/>
            <person name="Nishi S."/>
            <person name="Yoshida Y."/>
            <person name="Deguchi S."/>
            <person name="Takai K."/>
            <person name="Nunoura T."/>
        </authorList>
    </citation>
    <scope>NUCLEOTIDE SEQUENCE</scope>
</reference>
<proteinExistence type="predicted"/>